<name>A0A7W5H6H8_9BACT</name>
<protein>
    <submittedName>
        <fullName evidence="2">Uncharacterized protein</fullName>
    </submittedName>
</protein>
<keyword evidence="1" id="KW-1133">Transmembrane helix</keyword>
<proteinExistence type="predicted"/>
<evidence type="ECO:0000313" key="2">
    <source>
        <dbReference type="EMBL" id="MBB3207338.1"/>
    </source>
</evidence>
<keyword evidence="1" id="KW-0812">Transmembrane</keyword>
<keyword evidence="1" id="KW-0472">Membrane</keyword>
<feature type="transmembrane region" description="Helical" evidence="1">
    <location>
        <begin position="70"/>
        <end position="90"/>
    </location>
</feature>
<organism evidence="2 3">
    <name type="scientific">Aporhodopirellula rubra</name>
    <dbReference type="NCBI Taxonomy" id="980271"/>
    <lineage>
        <taxon>Bacteria</taxon>
        <taxon>Pseudomonadati</taxon>
        <taxon>Planctomycetota</taxon>
        <taxon>Planctomycetia</taxon>
        <taxon>Pirellulales</taxon>
        <taxon>Pirellulaceae</taxon>
        <taxon>Aporhodopirellula</taxon>
    </lineage>
</organism>
<comment type="caution">
    <text evidence="2">The sequence shown here is derived from an EMBL/GenBank/DDBJ whole genome shotgun (WGS) entry which is preliminary data.</text>
</comment>
<dbReference type="RefSeq" id="WP_184305699.1">
    <property type="nucleotide sequence ID" value="NZ_JACHXU010000010.1"/>
</dbReference>
<sequence>MSDSRTKGFVIAPGNVAPRYLRERLELVSGGRELEQSRWAVLTVLFIVTGAFGLPLLWRSDRFSRIEKCFWGVMVTVYTVALFYGMFLMVRWSVGDAVK</sequence>
<dbReference type="EMBL" id="JACHXU010000010">
    <property type="protein sequence ID" value="MBB3207338.1"/>
    <property type="molecule type" value="Genomic_DNA"/>
</dbReference>
<dbReference type="Proteomes" id="UP000536179">
    <property type="component" value="Unassembled WGS sequence"/>
</dbReference>
<gene>
    <name evidence="2" type="ORF">FHS27_003159</name>
</gene>
<feature type="transmembrane region" description="Helical" evidence="1">
    <location>
        <begin position="39"/>
        <end position="58"/>
    </location>
</feature>
<evidence type="ECO:0000313" key="3">
    <source>
        <dbReference type="Proteomes" id="UP000536179"/>
    </source>
</evidence>
<evidence type="ECO:0000256" key="1">
    <source>
        <dbReference type="SAM" id="Phobius"/>
    </source>
</evidence>
<keyword evidence="3" id="KW-1185">Reference proteome</keyword>
<reference evidence="2 3" key="1">
    <citation type="submission" date="2020-08" db="EMBL/GenBank/DDBJ databases">
        <title>Genomic Encyclopedia of Type Strains, Phase III (KMG-III): the genomes of soil and plant-associated and newly described type strains.</title>
        <authorList>
            <person name="Whitman W."/>
        </authorList>
    </citation>
    <scope>NUCLEOTIDE SEQUENCE [LARGE SCALE GENOMIC DNA]</scope>
    <source>
        <strain evidence="2 3">CECT 8075</strain>
    </source>
</reference>
<accession>A0A7W5H6H8</accession>
<dbReference type="AlphaFoldDB" id="A0A7W5H6H8"/>